<feature type="transmembrane region" description="Helical" evidence="1">
    <location>
        <begin position="163"/>
        <end position="184"/>
    </location>
</feature>
<evidence type="ECO:0000256" key="1">
    <source>
        <dbReference type="SAM" id="Phobius"/>
    </source>
</evidence>
<comment type="caution">
    <text evidence="3">The sequence shown here is derived from an EMBL/GenBank/DDBJ whole genome shotgun (WGS) entry which is preliminary data.</text>
</comment>
<sequence length="656" mass="69430">MDIHYLDIAVAAGAVAAWFAAYAVALLVTRPASVTPAPASQDLPPEPPALASLLANRWELTEDAAEATLLDLGARRVLEFRQPGNDIMQTTIHVRDPQPAGLTVYEHMVFHRVASLAKGGMLPLTALTFRNERQSESWWKRLRAEIIADARKRGLSRRRLSKGLVTALNLLAVGAVLPTVVAVYRHAEPGSGDSPVGAAIGAAIVVFGLLSYVVGRNHGERDTPAGRESASRWLGVKAWLRGHESFADLPPASVAVWDRYLAYGAAVGATRATSAAIEMGMGDHKLVWSHFGGVWHRVRIRYPRAWWRYGRTAPQIIIRALVVGAIGMALLWKLSGFVAEIGADQTGAVAKAFGLGSTIMLVLGVVGVTYGAYMLVRAVIDLAAPVTITGEALWLRVWKQHPGGENSPPKPWLHYLALDDGKADRTRAWALPTQFSYRVDPGDTVTIVVRPWSRRVGELTVVEPGHGARTQVAPADDNTEALIAQAMGVVPAQRPATGGAGMVSSIIGAMAAGGAPVVDLPEIEQLVPVADVSRAVGAPCAYKALPPVPLMPMRTGEFTGPDGGTVLQVVVGAGPLAAAAGKGRDRGTPLPGIGDEAYALRGVAVARQGDIMVSLKLDGPAEGTDPRNLYWLLAQVVGRLPGKHPTGTPGAVLTEP</sequence>
<evidence type="ECO:0000259" key="2">
    <source>
        <dbReference type="Pfam" id="PF20990"/>
    </source>
</evidence>
<dbReference type="Proteomes" id="UP001500655">
    <property type="component" value="Unassembled WGS sequence"/>
</dbReference>
<keyword evidence="1" id="KW-0472">Membrane</keyword>
<organism evidence="3 4">
    <name type="scientific">Luedemannella helvata</name>
    <dbReference type="NCBI Taxonomy" id="349315"/>
    <lineage>
        <taxon>Bacteria</taxon>
        <taxon>Bacillati</taxon>
        <taxon>Actinomycetota</taxon>
        <taxon>Actinomycetes</taxon>
        <taxon>Micromonosporales</taxon>
        <taxon>Micromonosporaceae</taxon>
        <taxon>Luedemannella</taxon>
    </lineage>
</organism>
<feature type="transmembrane region" description="Helical" evidence="1">
    <location>
        <begin position="352"/>
        <end position="373"/>
    </location>
</feature>
<dbReference type="EMBL" id="BAAALS010000016">
    <property type="protein sequence ID" value="GAA1760894.1"/>
    <property type="molecule type" value="Genomic_DNA"/>
</dbReference>
<keyword evidence="1" id="KW-0812">Transmembrane</keyword>
<keyword evidence="1" id="KW-1133">Transmembrane helix</keyword>
<dbReference type="InterPro" id="IPR048389">
    <property type="entry name" value="YciQ-like_C"/>
</dbReference>
<dbReference type="Pfam" id="PF20990">
    <property type="entry name" value="DUF2207_C"/>
    <property type="match status" value="1"/>
</dbReference>
<accession>A0ABN2KPE9</accession>
<keyword evidence="4" id="KW-1185">Reference proteome</keyword>
<name>A0ABN2KPE9_9ACTN</name>
<gene>
    <name evidence="3" type="ORF">GCM10009681_35130</name>
</gene>
<evidence type="ECO:0000313" key="3">
    <source>
        <dbReference type="EMBL" id="GAA1760894.1"/>
    </source>
</evidence>
<reference evidence="4" key="1">
    <citation type="journal article" date="2019" name="Int. J. Syst. Evol. Microbiol.">
        <title>The Global Catalogue of Microorganisms (GCM) 10K type strain sequencing project: providing services to taxonomists for standard genome sequencing and annotation.</title>
        <authorList>
            <consortium name="The Broad Institute Genomics Platform"/>
            <consortium name="The Broad Institute Genome Sequencing Center for Infectious Disease"/>
            <person name="Wu L."/>
            <person name="Ma J."/>
        </authorList>
    </citation>
    <scope>NUCLEOTIDE SEQUENCE [LARGE SCALE GENOMIC DNA]</scope>
    <source>
        <strain evidence="4">JCM 13249</strain>
    </source>
</reference>
<feature type="domain" description="Predicted membrane protein YciQ-like C-terminal" evidence="2">
    <location>
        <begin position="41"/>
        <end position="273"/>
    </location>
</feature>
<protein>
    <recommendedName>
        <fullName evidence="2">Predicted membrane protein YciQ-like C-terminal domain-containing protein</fullName>
    </recommendedName>
</protein>
<proteinExistence type="predicted"/>
<feature type="transmembrane region" description="Helical" evidence="1">
    <location>
        <begin position="6"/>
        <end position="28"/>
    </location>
</feature>
<dbReference type="RefSeq" id="WP_344082879.1">
    <property type="nucleotide sequence ID" value="NZ_BAAALS010000016.1"/>
</dbReference>
<feature type="transmembrane region" description="Helical" evidence="1">
    <location>
        <begin position="316"/>
        <end position="332"/>
    </location>
</feature>
<evidence type="ECO:0000313" key="4">
    <source>
        <dbReference type="Proteomes" id="UP001500655"/>
    </source>
</evidence>
<feature type="transmembrane region" description="Helical" evidence="1">
    <location>
        <begin position="196"/>
        <end position="214"/>
    </location>
</feature>